<gene>
    <name evidence="2" type="ORF">AKJ09_03299</name>
</gene>
<dbReference type="EMBL" id="CP012333">
    <property type="protein sequence ID" value="AKU96635.1"/>
    <property type="molecule type" value="Genomic_DNA"/>
</dbReference>
<evidence type="ECO:0000256" key="1">
    <source>
        <dbReference type="SAM" id="MobiDB-lite"/>
    </source>
</evidence>
<evidence type="ECO:0000313" key="2">
    <source>
        <dbReference type="EMBL" id="AKU96635.1"/>
    </source>
</evidence>
<feature type="region of interest" description="Disordered" evidence="1">
    <location>
        <begin position="20"/>
        <end position="73"/>
    </location>
</feature>
<proteinExistence type="predicted"/>
<reference evidence="2 3" key="1">
    <citation type="submission" date="2015-08" db="EMBL/GenBank/DDBJ databases">
        <authorList>
            <person name="Babu N.S."/>
            <person name="Beckwith C.J."/>
            <person name="Beseler K.G."/>
            <person name="Brison A."/>
            <person name="Carone J.V."/>
            <person name="Caskin T.P."/>
            <person name="Diamond M."/>
            <person name="Durham M.E."/>
            <person name="Foxe J.M."/>
            <person name="Go M."/>
            <person name="Henderson B.A."/>
            <person name="Jones I.B."/>
            <person name="McGettigan J.A."/>
            <person name="Micheletti S.J."/>
            <person name="Nasrallah M.E."/>
            <person name="Ortiz D."/>
            <person name="Piller C.R."/>
            <person name="Privatt S.R."/>
            <person name="Schneider S.L."/>
            <person name="Sharp S."/>
            <person name="Smith T.C."/>
            <person name="Stanton J.D."/>
            <person name="Ullery H.E."/>
            <person name="Wilson R.J."/>
            <person name="Serrano M.G."/>
            <person name="Buck G."/>
            <person name="Lee V."/>
            <person name="Wang Y."/>
            <person name="Carvalho R."/>
            <person name="Voegtly L."/>
            <person name="Shi R."/>
            <person name="Duckworth R."/>
            <person name="Johnson A."/>
            <person name="Loviza R."/>
            <person name="Walstead R."/>
            <person name="Shah Z."/>
            <person name="Kiflezghi M."/>
            <person name="Wade K."/>
            <person name="Ball S.L."/>
            <person name="Bradley K.W."/>
            <person name="Asai D.J."/>
            <person name="Bowman C.A."/>
            <person name="Russell D.A."/>
            <person name="Pope W.H."/>
            <person name="Jacobs-Sera D."/>
            <person name="Hendrix R.W."/>
            <person name="Hatfull G.F."/>
        </authorList>
    </citation>
    <scope>NUCLEOTIDE SEQUENCE [LARGE SCALE GENOMIC DNA]</scope>
    <source>
        <strain evidence="2 3">DSM 27648</strain>
    </source>
</reference>
<name>A0A0K1PSW4_9BACT</name>
<keyword evidence="3" id="KW-1185">Reference proteome</keyword>
<dbReference type="KEGG" id="llu:AKJ09_03299"/>
<feature type="compositionally biased region" description="Basic and acidic residues" evidence="1">
    <location>
        <begin position="55"/>
        <end position="73"/>
    </location>
</feature>
<sequence length="198" mass="19997">MGALTVASVLGIAAACTFPDASYRDPSATLGDDSGDDSGGDAVAPPDDRDGDVDPNGRNEDAATREDGGGRIEDEAGCGANRCDCDQDGVGNNGCPVPDGGSVDCDDFDKLVHPGQGFVGSPWSASSPHLPAGDWNCDGTTTKQYPHSVGSCSGITCGKLEGFLGDPACGDTADYVVCKSAGLGCSEASREQRVQGCR</sequence>
<evidence type="ECO:0000313" key="3">
    <source>
        <dbReference type="Proteomes" id="UP000064967"/>
    </source>
</evidence>
<protein>
    <submittedName>
        <fullName evidence="2">Uncharacterized protein</fullName>
    </submittedName>
</protein>
<dbReference type="Proteomes" id="UP000064967">
    <property type="component" value="Chromosome"/>
</dbReference>
<dbReference type="AlphaFoldDB" id="A0A0K1PSW4"/>
<organism evidence="2 3">
    <name type="scientific">Labilithrix luteola</name>
    <dbReference type="NCBI Taxonomy" id="1391654"/>
    <lineage>
        <taxon>Bacteria</taxon>
        <taxon>Pseudomonadati</taxon>
        <taxon>Myxococcota</taxon>
        <taxon>Polyangia</taxon>
        <taxon>Polyangiales</taxon>
        <taxon>Labilitrichaceae</taxon>
        <taxon>Labilithrix</taxon>
    </lineage>
</organism>
<accession>A0A0K1PSW4</accession>
<dbReference type="STRING" id="1391654.AKJ09_03299"/>